<dbReference type="AlphaFoldDB" id="A0A2R6NMX7"/>
<dbReference type="Proteomes" id="UP000186601">
    <property type="component" value="Unassembled WGS sequence"/>
</dbReference>
<feature type="compositionally biased region" description="Low complexity" evidence="7">
    <location>
        <begin position="301"/>
        <end position="322"/>
    </location>
</feature>
<keyword evidence="6" id="KW-0788">Thiol protease</keyword>
<reference evidence="9 10" key="1">
    <citation type="submission" date="2018-02" db="EMBL/GenBank/DDBJ databases">
        <title>Genome sequence of the basidiomycete white-rot fungus Phlebia centrifuga.</title>
        <authorList>
            <person name="Granchi Z."/>
            <person name="Peng M."/>
            <person name="de Vries R.P."/>
            <person name="Hilden K."/>
            <person name="Makela M.R."/>
            <person name="Grigoriev I."/>
            <person name="Riley R."/>
        </authorList>
    </citation>
    <scope>NUCLEOTIDE SEQUENCE [LARGE SCALE GENOMIC DNA]</scope>
    <source>
        <strain evidence="9 10">FBCC195</strain>
    </source>
</reference>
<dbReference type="InterPro" id="IPR018200">
    <property type="entry name" value="USP_CS"/>
</dbReference>
<accession>A0A2R6NMX7</accession>
<feature type="domain" description="USP" evidence="8">
    <location>
        <begin position="488"/>
        <end position="871"/>
    </location>
</feature>
<dbReference type="PROSITE" id="PS50235">
    <property type="entry name" value="USP_3"/>
    <property type="match status" value="1"/>
</dbReference>
<evidence type="ECO:0000256" key="2">
    <source>
        <dbReference type="ARBA" id="ARBA00012759"/>
    </source>
</evidence>
<sequence>MANPNQQYPHPGPSFYHTPPPHPQYPYGPGAVSYYPYPMNPMNGHSPPHQPASPRMNGGGRGGYHPHRAGGPNYQHFPHVPQQHYLPHQPMSPAPVPPVSPYAHSQKYPTHPQQMPYSSPYAPPPNGPYTPAWSTQTLSPLPKQLSMPVQLPPPPPAAESPISLAGPEAGQGIIPSIPPPEPSEPPPSFPPPPMDEVQADQFPEPSHTPIDRAPTPDSPASTSSRISQGSAIGSTFVIWSRKPRDPSRAAGVIISSRAHPPDEIIQMAQDLATPPASPRVRSIKLAAPVPIVTIIEAVETASEPAPVPSSSATETTSPSSEAPDTPVPGSPLSTNTSVSAAVASPASKVEPLSSTVTLIAACGAEATAGTATDTVPVIVETAEQPLVSEKVQSVEASTEPTSVPIKLTPPVAKKSWASLLQTSDAAASSSKSGLPRASVVGFSIPAGLSGSAGSPSSPSSGVPVRPELLKLLNDGPTGPAPPPKIRPRGLVNTGNMCFANAVLQVLVYCPPFYRLFTELGKYVSGPVVGSQKEGTNATPLIDATIQFLKEFGRKGSEVDPRAKGKEREDDFDELDSFIPTYVYDVMKEKKRFASMVGGHQEDAEEFLGFFLDTLEEELLSISSTFLKQASIPPVEKNMEGAPKQDEGWFEVGKKNRTSTTRTVKTADSPITRIFGGKFRSTLRAPHQRDSITVEDWRSLRLDIQREQVHTIKDALQYISNPHAVEISSPTRPGVVIEASRQELIESLPPVLILHLKRFEYDTKVGDVVKIGKQVTFGPEIEIGSDLLSPARKTSHPVKYQLFGALYHHGLSASGGHYTLDVLHPNREMNDRPRQAWIRIDDELVSDIRPEDVFGGQDRDDRCAYLLFYRRIGGSTPAKAWSHPAS</sequence>
<keyword evidence="5" id="KW-0378">Hydrolase</keyword>
<dbReference type="EMBL" id="MLYV02001068">
    <property type="protein sequence ID" value="PSR73715.1"/>
    <property type="molecule type" value="Genomic_DNA"/>
</dbReference>
<dbReference type="CDD" id="cd02257">
    <property type="entry name" value="Peptidase_C19"/>
    <property type="match status" value="1"/>
</dbReference>
<feature type="region of interest" description="Disordered" evidence="7">
    <location>
        <begin position="38"/>
        <end position="251"/>
    </location>
</feature>
<evidence type="ECO:0000256" key="3">
    <source>
        <dbReference type="ARBA" id="ARBA00022670"/>
    </source>
</evidence>
<keyword evidence="4" id="KW-0833">Ubl conjugation pathway</keyword>
<feature type="compositionally biased region" description="Pro residues" evidence="7">
    <location>
        <begin position="176"/>
        <end position="194"/>
    </location>
</feature>
<organism evidence="9 10">
    <name type="scientific">Hermanssonia centrifuga</name>
    <dbReference type="NCBI Taxonomy" id="98765"/>
    <lineage>
        <taxon>Eukaryota</taxon>
        <taxon>Fungi</taxon>
        <taxon>Dikarya</taxon>
        <taxon>Basidiomycota</taxon>
        <taxon>Agaricomycotina</taxon>
        <taxon>Agaricomycetes</taxon>
        <taxon>Polyporales</taxon>
        <taxon>Meruliaceae</taxon>
        <taxon>Hermanssonia</taxon>
    </lineage>
</organism>
<feature type="region of interest" description="Disordered" evidence="7">
    <location>
        <begin position="301"/>
        <end position="338"/>
    </location>
</feature>
<evidence type="ECO:0000256" key="6">
    <source>
        <dbReference type="ARBA" id="ARBA00022807"/>
    </source>
</evidence>
<comment type="caution">
    <text evidence="9">The sequence shown here is derived from an EMBL/GenBank/DDBJ whole genome shotgun (WGS) entry which is preliminary data.</text>
</comment>
<evidence type="ECO:0000313" key="10">
    <source>
        <dbReference type="Proteomes" id="UP000186601"/>
    </source>
</evidence>
<dbReference type="GO" id="GO:0016579">
    <property type="term" value="P:protein deubiquitination"/>
    <property type="evidence" value="ECO:0007669"/>
    <property type="project" value="InterPro"/>
</dbReference>
<evidence type="ECO:0000256" key="7">
    <source>
        <dbReference type="SAM" id="MobiDB-lite"/>
    </source>
</evidence>
<comment type="catalytic activity">
    <reaction evidence="1">
        <text>Thiol-dependent hydrolysis of ester, thioester, amide, peptide and isopeptide bonds formed by the C-terminal Gly of ubiquitin (a 76-residue protein attached to proteins as an intracellular targeting signal).</text>
        <dbReference type="EC" id="3.4.19.12"/>
    </reaction>
</comment>
<protein>
    <recommendedName>
        <fullName evidence="2">ubiquitinyl hydrolase 1</fullName>
        <ecNumber evidence="2">3.4.19.12</ecNumber>
    </recommendedName>
</protein>
<name>A0A2R6NMX7_9APHY</name>
<dbReference type="PROSITE" id="PS00972">
    <property type="entry name" value="USP_1"/>
    <property type="match status" value="1"/>
</dbReference>
<dbReference type="InterPro" id="IPR028889">
    <property type="entry name" value="USP"/>
</dbReference>
<evidence type="ECO:0000313" key="9">
    <source>
        <dbReference type="EMBL" id="PSR73715.1"/>
    </source>
</evidence>
<keyword evidence="3" id="KW-0645">Protease</keyword>
<evidence type="ECO:0000259" key="8">
    <source>
        <dbReference type="PROSITE" id="PS50235"/>
    </source>
</evidence>
<evidence type="ECO:0000256" key="1">
    <source>
        <dbReference type="ARBA" id="ARBA00000707"/>
    </source>
</evidence>
<dbReference type="PANTHER" id="PTHR24006:SF687">
    <property type="entry name" value="UBIQUITIN CARBOXYL-TERMINAL HYDROLASE 10"/>
    <property type="match status" value="1"/>
</dbReference>
<dbReference type="GO" id="GO:0005634">
    <property type="term" value="C:nucleus"/>
    <property type="evidence" value="ECO:0007669"/>
    <property type="project" value="TreeGrafter"/>
</dbReference>
<evidence type="ECO:0000256" key="4">
    <source>
        <dbReference type="ARBA" id="ARBA00022786"/>
    </source>
</evidence>
<dbReference type="PANTHER" id="PTHR24006">
    <property type="entry name" value="UBIQUITIN CARBOXYL-TERMINAL HYDROLASE"/>
    <property type="match status" value="1"/>
</dbReference>
<dbReference type="SUPFAM" id="SSF54001">
    <property type="entry name" value="Cysteine proteinases"/>
    <property type="match status" value="1"/>
</dbReference>
<feature type="compositionally biased region" description="Pro residues" evidence="7">
    <location>
        <begin position="90"/>
        <end position="100"/>
    </location>
</feature>
<dbReference type="Pfam" id="PF00443">
    <property type="entry name" value="UCH"/>
    <property type="match status" value="1"/>
</dbReference>
<dbReference type="GO" id="GO:0004843">
    <property type="term" value="F:cysteine-type deubiquitinase activity"/>
    <property type="evidence" value="ECO:0007669"/>
    <property type="project" value="UniProtKB-EC"/>
</dbReference>
<feature type="region of interest" description="Disordered" evidence="7">
    <location>
        <begin position="1"/>
        <end position="24"/>
    </location>
</feature>
<dbReference type="STRING" id="98765.A0A2R6NMX7"/>
<keyword evidence="10" id="KW-1185">Reference proteome</keyword>
<dbReference type="GO" id="GO:0006508">
    <property type="term" value="P:proteolysis"/>
    <property type="evidence" value="ECO:0007669"/>
    <property type="project" value="UniProtKB-KW"/>
</dbReference>
<proteinExistence type="predicted"/>
<dbReference type="InterPro" id="IPR038765">
    <property type="entry name" value="Papain-like_cys_pep_sf"/>
</dbReference>
<dbReference type="InterPro" id="IPR050164">
    <property type="entry name" value="Peptidase_C19"/>
</dbReference>
<evidence type="ECO:0000256" key="5">
    <source>
        <dbReference type="ARBA" id="ARBA00022801"/>
    </source>
</evidence>
<dbReference type="OrthoDB" id="429671at2759"/>
<dbReference type="InterPro" id="IPR001394">
    <property type="entry name" value="Peptidase_C19_UCH"/>
</dbReference>
<feature type="compositionally biased region" description="Low complexity" evidence="7">
    <location>
        <begin position="213"/>
        <end position="224"/>
    </location>
</feature>
<dbReference type="EC" id="3.4.19.12" evidence="2"/>
<dbReference type="GO" id="GO:0005829">
    <property type="term" value="C:cytosol"/>
    <property type="evidence" value="ECO:0007669"/>
    <property type="project" value="TreeGrafter"/>
</dbReference>
<gene>
    <name evidence="9" type="ORF">PHLCEN_2v10455</name>
</gene>
<dbReference type="Gene3D" id="3.90.70.10">
    <property type="entry name" value="Cysteine proteinases"/>
    <property type="match status" value="1"/>
</dbReference>